<sequence>MEISPMKQPSSPSWKQSESESENLPERPPVQYYPIDTTALQWGSDTDFCLHGYSLPFGQCTEDWIIQDALQGMKYWLRNTEVVSLEATVDPEAEHEHSRGISPDWFSLSGEDQEEYDLQNLCSSSSVYWNAGDDTAHQCPNYEYSNRSPVRSRCLQRRGYSECPCEKEKRRRRIVRSWFDELRSLIPGLDDSRPCSRRDILKGAVIWIERLVSGNKDLHRQLEMIKASSEGNGIDKGAR</sequence>
<comment type="caution">
    <text evidence="3">The sequence shown here is derived from an EMBL/GenBank/DDBJ whole genome shotgun (WGS) entry which is preliminary data.</text>
</comment>
<gene>
    <name evidence="3" type="ORF">MPDQ_002359</name>
</gene>
<dbReference type="Gene3D" id="4.10.280.10">
    <property type="entry name" value="Helix-loop-helix DNA-binding domain"/>
    <property type="match status" value="1"/>
</dbReference>
<evidence type="ECO:0000313" key="4">
    <source>
        <dbReference type="Proteomes" id="UP000319663"/>
    </source>
</evidence>
<dbReference type="SMART" id="SM00353">
    <property type="entry name" value="HLH"/>
    <property type="match status" value="1"/>
</dbReference>
<dbReference type="Proteomes" id="UP000319663">
    <property type="component" value="Unassembled WGS sequence"/>
</dbReference>
<dbReference type="GO" id="GO:0046983">
    <property type="term" value="F:protein dimerization activity"/>
    <property type="evidence" value="ECO:0007669"/>
    <property type="project" value="InterPro"/>
</dbReference>
<keyword evidence="4" id="KW-1185">Reference proteome</keyword>
<evidence type="ECO:0000256" key="1">
    <source>
        <dbReference type="SAM" id="MobiDB-lite"/>
    </source>
</evidence>
<dbReference type="PROSITE" id="PS50888">
    <property type="entry name" value="BHLH"/>
    <property type="match status" value="1"/>
</dbReference>
<proteinExistence type="predicted"/>
<evidence type="ECO:0000313" key="3">
    <source>
        <dbReference type="EMBL" id="TQB69101.1"/>
    </source>
</evidence>
<feature type="region of interest" description="Disordered" evidence="1">
    <location>
        <begin position="1"/>
        <end position="30"/>
    </location>
</feature>
<dbReference type="InterPro" id="IPR036638">
    <property type="entry name" value="HLH_DNA-bd_sf"/>
</dbReference>
<dbReference type="SUPFAM" id="SSF47459">
    <property type="entry name" value="HLH, helix-loop-helix DNA-binding domain"/>
    <property type="match status" value="1"/>
</dbReference>
<dbReference type="AlphaFoldDB" id="A0A507QNB9"/>
<dbReference type="EMBL" id="VIFY01000172">
    <property type="protein sequence ID" value="TQB69101.1"/>
    <property type="molecule type" value="Genomic_DNA"/>
</dbReference>
<protein>
    <recommendedName>
        <fullName evidence="2">BHLH domain-containing protein</fullName>
    </recommendedName>
</protein>
<feature type="compositionally biased region" description="Low complexity" evidence="1">
    <location>
        <begin position="1"/>
        <end position="16"/>
    </location>
</feature>
<dbReference type="InterPro" id="IPR011598">
    <property type="entry name" value="bHLH_dom"/>
</dbReference>
<dbReference type="Pfam" id="PF00010">
    <property type="entry name" value="HLH"/>
    <property type="match status" value="1"/>
</dbReference>
<organism evidence="3 4">
    <name type="scientific">Monascus purpureus</name>
    <name type="common">Red mold</name>
    <name type="synonym">Monascus anka</name>
    <dbReference type="NCBI Taxonomy" id="5098"/>
    <lineage>
        <taxon>Eukaryota</taxon>
        <taxon>Fungi</taxon>
        <taxon>Dikarya</taxon>
        <taxon>Ascomycota</taxon>
        <taxon>Pezizomycotina</taxon>
        <taxon>Eurotiomycetes</taxon>
        <taxon>Eurotiomycetidae</taxon>
        <taxon>Eurotiales</taxon>
        <taxon>Aspergillaceae</taxon>
        <taxon>Monascus</taxon>
    </lineage>
</organism>
<evidence type="ECO:0000259" key="2">
    <source>
        <dbReference type="PROSITE" id="PS50888"/>
    </source>
</evidence>
<dbReference type="STRING" id="5098.A0A507QNB9"/>
<feature type="domain" description="BHLH" evidence="2">
    <location>
        <begin position="159"/>
        <end position="211"/>
    </location>
</feature>
<name>A0A507QNB9_MONPU</name>
<reference evidence="3 4" key="1">
    <citation type="submission" date="2019-06" db="EMBL/GenBank/DDBJ databases">
        <title>Wine fermentation using esterase from Monascus purpureus.</title>
        <authorList>
            <person name="Geng C."/>
            <person name="Zhang Y."/>
        </authorList>
    </citation>
    <scope>NUCLEOTIDE SEQUENCE [LARGE SCALE GENOMIC DNA]</scope>
    <source>
        <strain evidence="3">HQ1</strain>
    </source>
</reference>
<accession>A0A507QNB9</accession>